<organism evidence="1 2">
    <name type="scientific">Meloidogyne enterolobii</name>
    <name type="common">Root-knot nematode worm</name>
    <name type="synonym">Meloidogyne mayaguensis</name>
    <dbReference type="NCBI Taxonomy" id="390850"/>
    <lineage>
        <taxon>Eukaryota</taxon>
        <taxon>Metazoa</taxon>
        <taxon>Ecdysozoa</taxon>
        <taxon>Nematoda</taxon>
        <taxon>Chromadorea</taxon>
        <taxon>Rhabditida</taxon>
        <taxon>Tylenchina</taxon>
        <taxon>Tylenchomorpha</taxon>
        <taxon>Tylenchoidea</taxon>
        <taxon>Meloidogynidae</taxon>
        <taxon>Meloidogyninae</taxon>
        <taxon>Meloidogyne</taxon>
    </lineage>
</organism>
<accession>A0A6V7UTW9</accession>
<evidence type="ECO:0000313" key="2">
    <source>
        <dbReference type="Proteomes" id="UP000580250"/>
    </source>
</evidence>
<sequence>MKILWLYFMTPILFHRKVFKIFVLQFFLILVIVNLVTASSGGIDEIEEVNENIQEEGELTEEGLTTDYIREMKEKMSVFGKERGLKKLKYQSKAKKYIGEGSRVDPFMKDLKENTEKLELVSENNQLNDILQTIEKINGVNSEISKFFTSAIRFEIFFEIFKDNLNNVNKHRKLNKYLFKLNEKNFKEIFEVFEFYFEIYNHIAEDEFTKMFKEKCDILYGKLISVGIEVKEKEYKEKDSDEIKNKIKDEITKEILKFFENEKKIKEGKISNKVKKSFNSVKKKLFSTSKYEKLE</sequence>
<dbReference type="AlphaFoldDB" id="A0A6V7UTW9"/>
<comment type="caution">
    <text evidence="1">The sequence shown here is derived from an EMBL/GenBank/DDBJ whole genome shotgun (WGS) entry which is preliminary data.</text>
</comment>
<gene>
    <name evidence="1" type="ORF">MENT_LOCUS17171</name>
</gene>
<proteinExistence type="predicted"/>
<dbReference type="EMBL" id="CAJEWN010000110">
    <property type="protein sequence ID" value="CAD2165434.1"/>
    <property type="molecule type" value="Genomic_DNA"/>
</dbReference>
<name>A0A6V7UTW9_MELEN</name>
<reference evidence="1 2" key="1">
    <citation type="submission" date="2020-08" db="EMBL/GenBank/DDBJ databases">
        <authorList>
            <person name="Koutsovoulos G."/>
            <person name="Danchin GJ E."/>
        </authorList>
    </citation>
    <scope>NUCLEOTIDE SEQUENCE [LARGE SCALE GENOMIC DNA]</scope>
</reference>
<dbReference type="Proteomes" id="UP000580250">
    <property type="component" value="Unassembled WGS sequence"/>
</dbReference>
<evidence type="ECO:0000313" key="1">
    <source>
        <dbReference type="EMBL" id="CAD2165434.1"/>
    </source>
</evidence>
<protein>
    <submittedName>
        <fullName evidence="1">Uncharacterized protein</fullName>
    </submittedName>
</protein>